<dbReference type="Gene3D" id="3.20.20.220">
    <property type="match status" value="1"/>
</dbReference>
<evidence type="ECO:0000313" key="10">
    <source>
        <dbReference type="EMBL" id="MBT1072236.1"/>
    </source>
</evidence>
<gene>
    <name evidence="10" type="ORF">KJB30_10600</name>
</gene>
<dbReference type="Proteomes" id="UP000784128">
    <property type="component" value="Unassembled WGS sequence"/>
</dbReference>
<dbReference type="GO" id="GO:0004489">
    <property type="term" value="F:methylenetetrahydrofolate reductase [NAD(P)H] activity"/>
    <property type="evidence" value="ECO:0007669"/>
    <property type="project" value="UniProtKB-EC"/>
</dbReference>
<dbReference type="InterPro" id="IPR003171">
    <property type="entry name" value="Mehydrof_redctse-like"/>
</dbReference>
<name>A0ABS5U989_9BACT</name>
<comment type="pathway">
    <text evidence="7">Amino-acid biosynthesis; L-methionine biosynthesis via de novo pathway.</text>
</comment>
<comment type="catalytic activity">
    <reaction evidence="8">
        <text>(6S)-5-methyl-5,6,7,8-tetrahydrofolate + NAD(+) = (6R)-5,10-methylene-5,6,7,8-tetrahydrofolate + NADH + H(+)</text>
        <dbReference type="Rhea" id="RHEA:19821"/>
        <dbReference type="ChEBI" id="CHEBI:15378"/>
        <dbReference type="ChEBI" id="CHEBI:15636"/>
        <dbReference type="ChEBI" id="CHEBI:18608"/>
        <dbReference type="ChEBI" id="CHEBI:57540"/>
        <dbReference type="ChEBI" id="CHEBI:57945"/>
        <dbReference type="EC" id="1.5.1.54"/>
    </reaction>
    <physiologicalReaction direction="right-to-left" evidence="8">
        <dbReference type="Rhea" id="RHEA:19823"/>
    </physiologicalReaction>
</comment>
<reference evidence="10 11" key="1">
    <citation type="submission" date="2021-05" db="EMBL/GenBank/DDBJ databases">
        <title>The draft genome of Geobacter chapellei DSM 13688.</title>
        <authorList>
            <person name="Xu Z."/>
            <person name="Masuda Y."/>
            <person name="Itoh H."/>
            <person name="Senoo K."/>
        </authorList>
    </citation>
    <scope>NUCLEOTIDE SEQUENCE [LARGE SCALE GENOMIC DNA]</scope>
    <source>
        <strain evidence="10 11">DSM 13688</strain>
    </source>
</reference>
<comment type="similarity">
    <text evidence="3 9">Belongs to the methylenetetrahydrofolate reductase family.</text>
</comment>
<dbReference type="PANTHER" id="PTHR45754:SF3">
    <property type="entry name" value="METHYLENETETRAHYDROFOLATE REDUCTASE (NADPH)"/>
    <property type="match status" value="1"/>
</dbReference>
<sequence>MPSLLARKLAAHEFVITAEVAPPRGCDLTPFLHSAAYLAPYADAVNVTDNQGANMRMSPLSAAAALVREGIEPIMQLTCRDRNRLALQSDLLGAAALGVHNILALTGDGIGCGDHRQGRSVFDLDSVQLLQTITAMNAGCDMNGAPLAGATSFFAGAAAAPEVEPFGVTLPKLGKKVASGARYFQTQAVFNPEKLSAFCDAVTPSGVQVIAGILVLKSAKMAEFINQHIPGLRIPLTVIERLRAAADPATEGIEIAVEMALHSRTVCSGIHIMSMGRDEVVPCIAAVVRSL</sequence>
<dbReference type="SUPFAM" id="SSF51730">
    <property type="entry name" value="FAD-linked oxidoreductase"/>
    <property type="match status" value="1"/>
</dbReference>
<keyword evidence="4 9" id="KW-0285">Flavoprotein</keyword>
<comment type="cofactor">
    <cofactor evidence="1 9">
        <name>FAD</name>
        <dbReference type="ChEBI" id="CHEBI:57692"/>
    </cofactor>
</comment>
<protein>
    <recommendedName>
        <fullName evidence="9">Methylenetetrahydrofolate reductase</fullName>
    </recommendedName>
</protein>
<evidence type="ECO:0000313" key="11">
    <source>
        <dbReference type="Proteomes" id="UP000784128"/>
    </source>
</evidence>
<keyword evidence="5 9" id="KW-0274">FAD</keyword>
<evidence type="ECO:0000256" key="2">
    <source>
        <dbReference type="ARBA" id="ARBA00004777"/>
    </source>
</evidence>
<dbReference type="EMBL" id="JAHDYS010000009">
    <property type="protein sequence ID" value="MBT1072236.1"/>
    <property type="molecule type" value="Genomic_DNA"/>
</dbReference>
<proteinExistence type="inferred from homology"/>
<evidence type="ECO:0000256" key="7">
    <source>
        <dbReference type="ARBA" id="ARBA00034478"/>
    </source>
</evidence>
<evidence type="ECO:0000256" key="5">
    <source>
        <dbReference type="ARBA" id="ARBA00022827"/>
    </source>
</evidence>
<keyword evidence="6 9" id="KW-0560">Oxidoreductase</keyword>
<evidence type="ECO:0000256" key="9">
    <source>
        <dbReference type="RuleBase" id="RU003862"/>
    </source>
</evidence>
<evidence type="ECO:0000256" key="4">
    <source>
        <dbReference type="ARBA" id="ARBA00022630"/>
    </source>
</evidence>
<evidence type="ECO:0000256" key="6">
    <source>
        <dbReference type="ARBA" id="ARBA00023002"/>
    </source>
</evidence>
<dbReference type="InterPro" id="IPR029041">
    <property type="entry name" value="FAD-linked_oxidoreductase-like"/>
</dbReference>
<organism evidence="10 11">
    <name type="scientific">Pelotalea chapellei</name>
    <dbReference type="NCBI Taxonomy" id="44671"/>
    <lineage>
        <taxon>Bacteria</taxon>
        <taxon>Pseudomonadati</taxon>
        <taxon>Thermodesulfobacteriota</taxon>
        <taxon>Desulfuromonadia</taxon>
        <taxon>Geobacterales</taxon>
        <taxon>Geobacteraceae</taxon>
        <taxon>Pelotalea</taxon>
    </lineage>
</organism>
<comment type="caution">
    <text evidence="10">The sequence shown here is derived from an EMBL/GenBank/DDBJ whole genome shotgun (WGS) entry which is preliminary data.</text>
</comment>
<evidence type="ECO:0000256" key="1">
    <source>
        <dbReference type="ARBA" id="ARBA00001974"/>
    </source>
</evidence>
<dbReference type="PANTHER" id="PTHR45754">
    <property type="entry name" value="METHYLENETETRAHYDROFOLATE REDUCTASE"/>
    <property type="match status" value="1"/>
</dbReference>
<keyword evidence="11" id="KW-1185">Reference proteome</keyword>
<dbReference type="RefSeq" id="WP_214298940.1">
    <property type="nucleotide sequence ID" value="NZ_JAHDYS010000009.1"/>
</dbReference>
<comment type="pathway">
    <text evidence="2 9">One-carbon metabolism; tetrahydrofolate interconversion.</text>
</comment>
<dbReference type="CDD" id="cd00537">
    <property type="entry name" value="MTHFR"/>
    <property type="match status" value="1"/>
</dbReference>
<evidence type="ECO:0000256" key="3">
    <source>
        <dbReference type="ARBA" id="ARBA00006743"/>
    </source>
</evidence>
<accession>A0ABS5U989</accession>
<evidence type="ECO:0000256" key="8">
    <source>
        <dbReference type="ARBA" id="ARBA00048628"/>
    </source>
</evidence>
<dbReference type="Pfam" id="PF02219">
    <property type="entry name" value="MTHFR"/>
    <property type="match status" value="1"/>
</dbReference>